<dbReference type="PROSITE" id="PS50213">
    <property type="entry name" value="FAS1"/>
    <property type="match status" value="2"/>
</dbReference>
<reference evidence="2 3" key="1">
    <citation type="submission" date="2024-02" db="EMBL/GenBank/DDBJ databases">
        <title>De novo assembly and annotation of 12 fungi associated with fruit tree decline syndrome in Ontario, Canada.</title>
        <authorList>
            <person name="Sulman M."/>
            <person name="Ellouze W."/>
            <person name="Ilyukhin E."/>
        </authorList>
    </citation>
    <scope>NUCLEOTIDE SEQUENCE [LARGE SCALE GENOMIC DNA]</scope>
    <source>
        <strain evidence="2 3">M169</strain>
    </source>
</reference>
<dbReference type="InterPro" id="IPR000782">
    <property type="entry name" value="FAS1_domain"/>
</dbReference>
<sequence>MLLSLGGLVFGELVSQNDLFRALARYESVSTYCNLLKAYPHSLDGFPPGIGVTMIVPTNEAFEKIADWGSNNDTEVLNILRYHIFPGTLSVGTIEEGTPVFARTLLDGTRVIINRQHGDEVVFTSGADRRSMLVEGDIDFSDGVIQIVDTIMDPPPSLEPACRVHKPLSAFLGALYQTNLSEQVITSKNITIFAPRNAAFQRTSGAMSTLSQSELLEVMKFHIVPTVLYSPDLVNGGSWPTLGGKNVTVTVAGNNRYIDSS</sequence>
<dbReference type="InterPro" id="IPR036378">
    <property type="entry name" value="FAS1_dom_sf"/>
</dbReference>
<dbReference type="SMART" id="SM00554">
    <property type="entry name" value="FAS1"/>
    <property type="match status" value="2"/>
</dbReference>
<proteinExistence type="predicted"/>
<evidence type="ECO:0000313" key="3">
    <source>
        <dbReference type="Proteomes" id="UP001430848"/>
    </source>
</evidence>
<keyword evidence="3" id="KW-1185">Reference proteome</keyword>
<accession>A0ABR1P9G1</accession>
<gene>
    <name evidence="2" type="ORF">SLS63_005930</name>
</gene>
<dbReference type="PANTHER" id="PTHR10900:SF77">
    <property type="entry name" value="FI19380P1"/>
    <property type="match status" value="1"/>
</dbReference>
<comment type="caution">
    <text evidence="2">The sequence shown here is derived from an EMBL/GenBank/DDBJ whole genome shotgun (WGS) entry which is preliminary data.</text>
</comment>
<feature type="domain" description="FAS1" evidence="1">
    <location>
        <begin position="16"/>
        <end position="152"/>
    </location>
</feature>
<organism evidence="2 3">
    <name type="scientific">Diaporthe eres</name>
    <name type="common">Phomopsis oblonga</name>
    <dbReference type="NCBI Taxonomy" id="83184"/>
    <lineage>
        <taxon>Eukaryota</taxon>
        <taxon>Fungi</taxon>
        <taxon>Dikarya</taxon>
        <taxon>Ascomycota</taxon>
        <taxon>Pezizomycotina</taxon>
        <taxon>Sordariomycetes</taxon>
        <taxon>Sordariomycetidae</taxon>
        <taxon>Diaporthales</taxon>
        <taxon>Diaporthaceae</taxon>
        <taxon>Diaporthe</taxon>
        <taxon>Diaporthe eres species complex</taxon>
    </lineage>
</organism>
<dbReference type="Gene3D" id="2.30.180.10">
    <property type="entry name" value="FAS1 domain"/>
    <property type="match status" value="2"/>
</dbReference>
<dbReference type="SUPFAM" id="SSF82153">
    <property type="entry name" value="FAS1 domain"/>
    <property type="match status" value="2"/>
</dbReference>
<feature type="domain" description="FAS1" evidence="1">
    <location>
        <begin position="155"/>
        <end position="261"/>
    </location>
</feature>
<dbReference type="Pfam" id="PF02469">
    <property type="entry name" value="Fasciclin"/>
    <property type="match status" value="2"/>
</dbReference>
<protein>
    <recommendedName>
        <fullName evidence="1">FAS1 domain-containing protein</fullName>
    </recommendedName>
</protein>
<dbReference type="Proteomes" id="UP001430848">
    <property type="component" value="Unassembled WGS sequence"/>
</dbReference>
<dbReference type="EMBL" id="JAKNSF020000027">
    <property type="protein sequence ID" value="KAK7729871.1"/>
    <property type="molecule type" value="Genomic_DNA"/>
</dbReference>
<name>A0ABR1P9G1_DIAER</name>
<dbReference type="InterPro" id="IPR050904">
    <property type="entry name" value="Adhesion/Biosynth-related"/>
</dbReference>
<dbReference type="PANTHER" id="PTHR10900">
    <property type="entry name" value="PERIOSTIN-RELATED"/>
    <property type="match status" value="1"/>
</dbReference>
<evidence type="ECO:0000313" key="2">
    <source>
        <dbReference type="EMBL" id="KAK7729871.1"/>
    </source>
</evidence>
<evidence type="ECO:0000259" key="1">
    <source>
        <dbReference type="PROSITE" id="PS50213"/>
    </source>
</evidence>